<organism evidence="1 2">
    <name type="scientific">Capsicum annuum</name>
    <name type="common">Capsicum pepper</name>
    <dbReference type="NCBI Taxonomy" id="4072"/>
    <lineage>
        <taxon>Eukaryota</taxon>
        <taxon>Viridiplantae</taxon>
        <taxon>Streptophyta</taxon>
        <taxon>Embryophyta</taxon>
        <taxon>Tracheophyta</taxon>
        <taxon>Spermatophyta</taxon>
        <taxon>Magnoliopsida</taxon>
        <taxon>eudicotyledons</taxon>
        <taxon>Gunneridae</taxon>
        <taxon>Pentapetalae</taxon>
        <taxon>asterids</taxon>
        <taxon>lamiids</taxon>
        <taxon>Solanales</taxon>
        <taxon>Solanaceae</taxon>
        <taxon>Solanoideae</taxon>
        <taxon>Capsiceae</taxon>
        <taxon>Capsicum</taxon>
    </lineage>
</organism>
<dbReference type="Gramene" id="PHT70117">
    <property type="protein sequence ID" value="PHT70117"/>
    <property type="gene ID" value="T459_25221"/>
</dbReference>
<proteinExistence type="predicted"/>
<protein>
    <submittedName>
        <fullName evidence="1">Uncharacterized protein</fullName>
    </submittedName>
</protein>
<reference evidence="1 2" key="2">
    <citation type="journal article" date="2017" name="Genome Biol.">
        <title>New reference genome sequences of hot pepper reveal the massive evolution of plant disease-resistance genes by retroduplication.</title>
        <authorList>
            <person name="Kim S."/>
            <person name="Park J."/>
            <person name="Yeom S.I."/>
            <person name="Kim Y.M."/>
            <person name="Seo E."/>
            <person name="Kim K.T."/>
            <person name="Kim M.S."/>
            <person name="Lee J.M."/>
            <person name="Cheong K."/>
            <person name="Shin H.S."/>
            <person name="Kim S.B."/>
            <person name="Han K."/>
            <person name="Lee J."/>
            <person name="Park M."/>
            <person name="Lee H.A."/>
            <person name="Lee H.Y."/>
            <person name="Lee Y."/>
            <person name="Oh S."/>
            <person name="Lee J.H."/>
            <person name="Choi E."/>
            <person name="Choi E."/>
            <person name="Lee S.E."/>
            <person name="Jeon J."/>
            <person name="Kim H."/>
            <person name="Choi G."/>
            <person name="Song H."/>
            <person name="Lee J."/>
            <person name="Lee S.C."/>
            <person name="Kwon J.K."/>
            <person name="Lee H.Y."/>
            <person name="Koo N."/>
            <person name="Hong Y."/>
            <person name="Kim R.W."/>
            <person name="Kang W.H."/>
            <person name="Huh J.H."/>
            <person name="Kang B.C."/>
            <person name="Yang T.J."/>
            <person name="Lee Y.H."/>
            <person name="Bennetzen J.L."/>
            <person name="Choi D."/>
        </authorList>
    </citation>
    <scope>NUCLEOTIDE SEQUENCE [LARGE SCALE GENOMIC DNA]</scope>
    <source>
        <strain evidence="2">cv. CM334</strain>
    </source>
</reference>
<sequence>MITLTVGIDQNVIYEDNDEHIQVLLEHAVHQVHKSCRGIGKTKGYNWEFKVTIPSTESYFWNVTFSDSELVIARSEFYLREIAGTLKLVKQVIDSRKRILVLDRNFIELQYSIHILRESSFLHTNKTGAPHGEILGLMNLLSSPSTVLLVP</sequence>
<dbReference type="STRING" id="4072.A0A2G2YK48"/>
<evidence type="ECO:0000313" key="2">
    <source>
        <dbReference type="Proteomes" id="UP000222542"/>
    </source>
</evidence>
<dbReference type="Proteomes" id="UP000222542">
    <property type="component" value="Unassembled WGS sequence"/>
</dbReference>
<evidence type="ECO:0000313" key="1">
    <source>
        <dbReference type="EMBL" id="PHT70117.1"/>
    </source>
</evidence>
<keyword evidence="2" id="KW-1185">Reference proteome</keyword>
<reference evidence="1 2" key="1">
    <citation type="journal article" date="2014" name="Nat. Genet.">
        <title>Genome sequence of the hot pepper provides insights into the evolution of pungency in Capsicum species.</title>
        <authorList>
            <person name="Kim S."/>
            <person name="Park M."/>
            <person name="Yeom S.I."/>
            <person name="Kim Y.M."/>
            <person name="Lee J.M."/>
            <person name="Lee H.A."/>
            <person name="Seo E."/>
            <person name="Choi J."/>
            <person name="Cheong K."/>
            <person name="Kim K.T."/>
            <person name="Jung K."/>
            <person name="Lee G.W."/>
            <person name="Oh S.K."/>
            <person name="Bae C."/>
            <person name="Kim S.B."/>
            <person name="Lee H.Y."/>
            <person name="Kim S.Y."/>
            <person name="Kim M.S."/>
            <person name="Kang B.C."/>
            <person name="Jo Y.D."/>
            <person name="Yang H.B."/>
            <person name="Jeong H.J."/>
            <person name="Kang W.H."/>
            <person name="Kwon J.K."/>
            <person name="Shin C."/>
            <person name="Lim J.Y."/>
            <person name="Park J.H."/>
            <person name="Huh J.H."/>
            <person name="Kim J.S."/>
            <person name="Kim B.D."/>
            <person name="Cohen O."/>
            <person name="Paran I."/>
            <person name="Suh M.C."/>
            <person name="Lee S.B."/>
            <person name="Kim Y.K."/>
            <person name="Shin Y."/>
            <person name="Noh S.J."/>
            <person name="Park J."/>
            <person name="Seo Y.S."/>
            <person name="Kwon S.Y."/>
            <person name="Kim H.A."/>
            <person name="Park J.M."/>
            <person name="Kim H.J."/>
            <person name="Choi S.B."/>
            <person name="Bosland P.W."/>
            <person name="Reeves G."/>
            <person name="Jo S.H."/>
            <person name="Lee B.W."/>
            <person name="Cho H.T."/>
            <person name="Choi H.S."/>
            <person name="Lee M.S."/>
            <person name="Yu Y."/>
            <person name="Do Choi Y."/>
            <person name="Park B.S."/>
            <person name="van Deynze A."/>
            <person name="Ashrafi H."/>
            <person name="Hill T."/>
            <person name="Kim W.T."/>
            <person name="Pai H.S."/>
            <person name="Ahn H.K."/>
            <person name="Yeam I."/>
            <person name="Giovannoni J.J."/>
            <person name="Rose J.K."/>
            <person name="Sorensen I."/>
            <person name="Lee S.J."/>
            <person name="Kim R.W."/>
            <person name="Choi I.Y."/>
            <person name="Choi B.S."/>
            <person name="Lim J.S."/>
            <person name="Lee Y.H."/>
            <person name="Choi D."/>
        </authorList>
    </citation>
    <scope>NUCLEOTIDE SEQUENCE [LARGE SCALE GENOMIC DNA]</scope>
    <source>
        <strain evidence="2">cv. CM334</strain>
    </source>
</reference>
<dbReference type="AlphaFoldDB" id="A0A2G2YK48"/>
<dbReference type="OMA" id="STESYFW"/>
<comment type="caution">
    <text evidence="1">The sequence shown here is derived from an EMBL/GenBank/DDBJ whole genome shotgun (WGS) entry which is preliminary data.</text>
</comment>
<name>A0A2G2YK48_CAPAN</name>
<dbReference type="EMBL" id="AYRZ02000010">
    <property type="protein sequence ID" value="PHT70117.1"/>
    <property type="molecule type" value="Genomic_DNA"/>
</dbReference>
<accession>A0A2G2YK48</accession>
<gene>
    <name evidence="1" type="ORF">T459_25221</name>
</gene>